<name>A0A918X7F4_9ACTN</name>
<dbReference type="InterPro" id="IPR011856">
    <property type="entry name" value="tRNA_endonuc-like_dom_sf"/>
</dbReference>
<keyword evidence="4" id="KW-1185">Reference proteome</keyword>
<evidence type="ECO:0000256" key="1">
    <source>
        <dbReference type="SAM" id="Phobius"/>
    </source>
</evidence>
<evidence type="ECO:0000259" key="2">
    <source>
        <dbReference type="Pfam" id="PF04471"/>
    </source>
</evidence>
<reference evidence="3 4" key="1">
    <citation type="journal article" date="2014" name="Int. J. Syst. Evol. Microbiol.">
        <title>Complete genome sequence of Corynebacterium casei LMG S-19264T (=DSM 44701T), isolated from a smear-ripened cheese.</title>
        <authorList>
            <consortium name="US DOE Joint Genome Institute (JGI-PGF)"/>
            <person name="Walter F."/>
            <person name="Albersmeier A."/>
            <person name="Kalinowski J."/>
            <person name="Ruckert C."/>
        </authorList>
    </citation>
    <scope>NUCLEOTIDE SEQUENCE [LARGE SCALE GENOMIC DNA]</scope>
    <source>
        <strain evidence="3 4">KCTC 19473</strain>
    </source>
</reference>
<dbReference type="InterPro" id="IPR011335">
    <property type="entry name" value="Restrct_endonuc-II-like"/>
</dbReference>
<dbReference type="AlphaFoldDB" id="A0A918X7F4"/>
<dbReference type="PANTHER" id="PTHR30015:SF6">
    <property type="entry name" value="SLL1429 PROTEIN"/>
    <property type="match status" value="1"/>
</dbReference>
<keyword evidence="1" id="KW-0812">Transmembrane</keyword>
<dbReference type="InterPro" id="IPR052906">
    <property type="entry name" value="Type_IV_Methyl-Rstrct_Enzyme"/>
</dbReference>
<proteinExistence type="predicted"/>
<dbReference type="SUPFAM" id="SSF52980">
    <property type="entry name" value="Restriction endonuclease-like"/>
    <property type="match status" value="1"/>
</dbReference>
<dbReference type="EMBL" id="BMXL01000002">
    <property type="protein sequence ID" value="GHD16753.1"/>
    <property type="molecule type" value="Genomic_DNA"/>
</dbReference>
<feature type="domain" description="Restriction endonuclease type IV Mrr" evidence="2">
    <location>
        <begin position="76"/>
        <end position="190"/>
    </location>
</feature>
<dbReference type="InterPro" id="IPR007560">
    <property type="entry name" value="Restrct_endonuc_IV_Mrr"/>
</dbReference>
<dbReference type="RefSeq" id="WP_017574815.1">
    <property type="nucleotide sequence ID" value="NZ_BMXL01000002.1"/>
</dbReference>
<organism evidence="3 4">
    <name type="scientific">Nocardiopsis kunsanensis</name>
    <dbReference type="NCBI Taxonomy" id="141693"/>
    <lineage>
        <taxon>Bacteria</taxon>
        <taxon>Bacillati</taxon>
        <taxon>Actinomycetota</taxon>
        <taxon>Actinomycetes</taxon>
        <taxon>Streptosporangiales</taxon>
        <taxon>Nocardiopsidaceae</taxon>
        <taxon>Nocardiopsis</taxon>
    </lineage>
</organism>
<keyword evidence="1" id="KW-1133">Transmembrane helix</keyword>
<gene>
    <name evidence="3" type="ORF">GCM10007147_05190</name>
</gene>
<dbReference type="GO" id="GO:0015666">
    <property type="term" value="F:restriction endodeoxyribonuclease activity"/>
    <property type="evidence" value="ECO:0007669"/>
    <property type="project" value="TreeGrafter"/>
</dbReference>
<feature type="transmembrane region" description="Helical" evidence="1">
    <location>
        <begin position="34"/>
        <end position="54"/>
    </location>
</feature>
<accession>A0A918X7F4</accession>
<dbReference type="GO" id="GO:0009307">
    <property type="term" value="P:DNA restriction-modification system"/>
    <property type="evidence" value="ECO:0007669"/>
    <property type="project" value="InterPro"/>
</dbReference>
<evidence type="ECO:0000313" key="4">
    <source>
        <dbReference type="Proteomes" id="UP000654947"/>
    </source>
</evidence>
<evidence type="ECO:0000313" key="3">
    <source>
        <dbReference type="EMBL" id="GHD16753.1"/>
    </source>
</evidence>
<comment type="caution">
    <text evidence="3">The sequence shown here is derived from an EMBL/GenBank/DDBJ whole genome shotgun (WGS) entry which is preliminary data.</text>
</comment>
<protein>
    <recommendedName>
        <fullName evidence="2">Restriction endonuclease type IV Mrr domain-containing protein</fullName>
    </recommendedName>
</protein>
<keyword evidence="1" id="KW-0472">Membrane</keyword>
<dbReference type="GO" id="GO:0003677">
    <property type="term" value="F:DNA binding"/>
    <property type="evidence" value="ECO:0007669"/>
    <property type="project" value="InterPro"/>
</dbReference>
<dbReference type="Gene3D" id="3.40.1350.10">
    <property type="match status" value="1"/>
</dbReference>
<feature type="transmembrane region" description="Helical" evidence="1">
    <location>
        <begin position="12"/>
        <end position="28"/>
    </location>
</feature>
<sequence>MWAFVRRHRDGLPLLAFGLLVLGAWLTTNADRPLLWAVLGALAVAGAVVLVWWARRRLARWRERLLVERTDLSAVDTMSGTEFEAFVASLLRTHGYTRVAVVGGASDGGADVRARAPDGRAVVVQCKRWRRPVPPHEVRAFVGTLSGTHRGFTGLFVASRGFTDAAVREAGAGHDAALVLVDRHDLALWMRGERAPELPPVRPGASDAA</sequence>
<dbReference type="Proteomes" id="UP000654947">
    <property type="component" value="Unassembled WGS sequence"/>
</dbReference>
<dbReference type="PANTHER" id="PTHR30015">
    <property type="entry name" value="MRR RESTRICTION SYSTEM PROTEIN"/>
    <property type="match status" value="1"/>
</dbReference>
<dbReference type="Pfam" id="PF04471">
    <property type="entry name" value="Mrr_cat"/>
    <property type="match status" value="1"/>
</dbReference>